<dbReference type="OrthoDB" id="338614at2759"/>
<evidence type="ECO:0000259" key="1">
    <source>
        <dbReference type="Pfam" id="PF16420"/>
    </source>
</evidence>
<dbReference type="Gene3D" id="3.40.140.100">
    <property type="entry name" value="Ubiquitin-like modifier-activating enzyme ATG7 C-terminal domain"/>
    <property type="match status" value="1"/>
</dbReference>
<evidence type="ECO:0000313" key="2">
    <source>
        <dbReference type="EMBL" id="CUG85182.1"/>
    </source>
</evidence>
<sequence>MTDDKNTLKYKDLSLHIAADVWHELERVKLHDWKLEEPDAPVRLFIPNAPIVGGAAAAGQQASSKKLSMASFVPEGLRNAEATLENHHSIPGILKNFNTVNQLTDLDATQRQALLTAAAQKLLLKDLVDRNSPWWTKPKPATTTTADKDDPFYFSPVVSVVFTFADLKTHEFHYCAAFPTIDLRSIKSPVTVASRLTCSVGIAKAIGGDNTTTAVLGHVKSVRLNLRAPAGAPFVIDTKNGAILPFHSSTVTPADLASGQHVVAFLDSVGSGEYPGWAARNIITAIRLTHPATTTFQLLALRGPLAEDLGDDSIMFSCTCNPLAESVLSRLAPNSEDPLPSIGWVEKSITKINMGGVMDSVQLATSSAKLNLSLMKWRMLPELQLEPLQGCKALLLGSGTLGCNIGRHLLMWGVTHLTFVDRGNV</sequence>
<dbReference type="InterPro" id="IPR042523">
    <property type="entry name" value="Atg7_N_2"/>
</dbReference>
<dbReference type="InterPro" id="IPR032197">
    <property type="entry name" value="Atg7_N"/>
</dbReference>
<dbReference type="VEuPathDB" id="TriTrypDB:BSAL_89385"/>
<name>A0A0S4J6B7_BODSA</name>
<protein>
    <submittedName>
        <fullName evidence="2">Ubiquitin activating E1 enzyme, putative</fullName>
    </submittedName>
</protein>
<evidence type="ECO:0000313" key="3">
    <source>
        <dbReference type="Proteomes" id="UP000051952"/>
    </source>
</evidence>
<dbReference type="GO" id="GO:0008641">
    <property type="term" value="F:ubiquitin-like modifier activating enzyme activity"/>
    <property type="evidence" value="ECO:0007669"/>
    <property type="project" value="InterPro"/>
</dbReference>
<dbReference type="Gene3D" id="3.40.50.720">
    <property type="entry name" value="NAD(P)-binding Rossmann-like Domain"/>
    <property type="match status" value="1"/>
</dbReference>
<dbReference type="Gene3D" id="3.40.140.70">
    <property type="entry name" value="Ubiquitin-like modifier-activating enzyme ATG7 N-terminal domain"/>
    <property type="match status" value="1"/>
</dbReference>
<dbReference type="InterPro" id="IPR042522">
    <property type="entry name" value="Atg7_N_1"/>
</dbReference>
<dbReference type="Pfam" id="PF16420">
    <property type="entry name" value="ATG7_N"/>
    <property type="match status" value="1"/>
</dbReference>
<feature type="non-terminal residue" evidence="2">
    <location>
        <position position="425"/>
    </location>
</feature>
<dbReference type="Proteomes" id="UP000051952">
    <property type="component" value="Unassembled WGS sequence"/>
</dbReference>
<keyword evidence="3" id="KW-1185">Reference proteome</keyword>
<feature type="domain" description="Ubiquitin-like modifier-activating enzyme Atg7 N-terminal" evidence="1">
    <location>
        <begin position="8"/>
        <end position="349"/>
    </location>
</feature>
<dbReference type="AlphaFoldDB" id="A0A0S4J6B7"/>
<dbReference type="EMBL" id="CYKH01001149">
    <property type="protein sequence ID" value="CUG85182.1"/>
    <property type="molecule type" value="Genomic_DNA"/>
</dbReference>
<reference evidence="3" key="1">
    <citation type="submission" date="2015-09" db="EMBL/GenBank/DDBJ databases">
        <authorList>
            <consortium name="Pathogen Informatics"/>
        </authorList>
    </citation>
    <scope>NUCLEOTIDE SEQUENCE [LARGE SCALE GENOMIC DNA]</scope>
    <source>
        <strain evidence="3">Lake Konstanz</strain>
    </source>
</reference>
<dbReference type="SUPFAM" id="SSF69572">
    <property type="entry name" value="Activating enzymes of the ubiquitin-like proteins"/>
    <property type="match status" value="1"/>
</dbReference>
<gene>
    <name evidence="2" type="ORF">BSAL_89385</name>
</gene>
<organism evidence="2 3">
    <name type="scientific">Bodo saltans</name>
    <name type="common">Flagellated protozoan</name>
    <dbReference type="NCBI Taxonomy" id="75058"/>
    <lineage>
        <taxon>Eukaryota</taxon>
        <taxon>Discoba</taxon>
        <taxon>Euglenozoa</taxon>
        <taxon>Kinetoplastea</taxon>
        <taxon>Metakinetoplastina</taxon>
        <taxon>Eubodonida</taxon>
        <taxon>Bodonidae</taxon>
        <taxon>Bodo</taxon>
    </lineage>
</organism>
<proteinExistence type="predicted"/>
<accession>A0A0S4J6B7</accession>
<dbReference type="InterPro" id="IPR035985">
    <property type="entry name" value="Ubiquitin-activating_enz"/>
</dbReference>